<reference evidence="4" key="1">
    <citation type="submission" date="2016-02" db="EMBL/GenBank/DDBJ databases">
        <title>Draft genome sequence of Microdochium bolleyi, a fungal endophyte of beachgrass.</title>
        <authorList>
            <consortium name="DOE Joint Genome Institute"/>
            <person name="David A.S."/>
            <person name="May G."/>
            <person name="Haridas S."/>
            <person name="Lim J."/>
            <person name="Wang M."/>
            <person name="Labutti K."/>
            <person name="Lipzen A."/>
            <person name="Barry K."/>
            <person name="Grigoriev I.V."/>
        </authorList>
    </citation>
    <scope>NUCLEOTIDE SEQUENCE [LARGE SCALE GENOMIC DNA]</scope>
    <source>
        <strain evidence="4">J235TASD1</strain>
    </source>
</reference>
<proteinExistence type="predicted"/>
<keyword evidence="4" id="KW-1185">Reference proteome</keyword>
<keyword evidence="2" id="KW-0472">Membrane</keyword>
<keyword evidence="2" id="KW-1133">Transmembrane helix</keyword>
<keyword evidence="2" id="KW-0812">Transmembrane</keyword>
<protein>
    <submittedName>
        <fullName evidence="3">Uncharacterized protein</fullName>
    </submittedName>
</protein>
<evidence type="ECO:0000256" key="1">
    <source>
        <dbReference type="SAM" id="MobiDB-lite"/>
    </source>
</evidence>
<gene>
    <name evidence="3" type="ORF">Micbo1qcDRAFT_26795</name>
</gene>
<dbReference type="Proteomes" id="UP000070501">
    <property type="component" value="Unassembled WGS sequence"/>
</dbReference>
<sequence>MEYEQPWSASVISRHPHVLLRSPPSLSPAHLPESLSFLFFVAFSFVCLFARCCGLLFPVGRHSRSAHGLGHDGFCLRKPQSPTPSTGQAHSPPAGMSRLAPASQVLEATPGGPMDNAPSTRADVPGLVVSPNLARQLGRARSIC</sequence>
<evidence type="ECO:0000313" key="4">
    <source>
        <dbReference type="Proteomes" id="UP000070501"/>
    </source>
</evidence>
<name>A0A136JEF4_9PEZI</name>
<evidence type="ECO:0000256" key="2">
    <source>
        <dbReference type="SAM" id="Phobius"/>
    </source>
</evidence>
<feature type="transmembrane region" description="Helical" evidence="2">
    <location>
        <begin position="35"/>
        <end position="57"/>
    </location>
</feature>
<feature type="region of interest" description="Disordered" evidence="1">
    <location>
        <begin position="106"/>
        <end position="125"/>
    </location>
</feature>
<dbReference type="AlphaFoldDB" id="A0A136JEF4"/>
<evidence type="ECO:0000313" key="3">
    <source>
        <dbReference type="EMBL" id="KXJ95488.1"/>
    </source>
</evidence>
<dbReference type="EMBL" id="KQ964246">
    <property type="protein sequence ID" value="KXJ95488.1"/>
    <property type="molecule type" value="Genomic_DNA"/>
</dbReference>
<accession>A0A136JEF4</accession>
<feature type="region of interest" description="Disordered" evidence="1">
    <location>
        <begin position="78"/>
        <end position="101"/>
    </location>
</feature>
<dbReference type="InParanoid" id="A0A136JEF4"/>
<organism evidence="3 4">
    <name type="scientific">Microdochium bolleyi</name>
    <dbReference type="NCBI Taxonomy" id="196109"/>
    <lineage>
        <taxon>Eukaryota</taxon>
        <taxon>Fungi</taxon>
        <taxon>Dikarya</taxon>
        <taxon>Ascomycota</taxon>
        <taxon>Pezizomycotina</taxon>
        <taxon>Sordariomycetes</taxon>
        <taxon>Xylariomycetidae</taxon>
        <taxon>Xylariales</taxon>
        <taxon>Microdochiaceae</taxon>
        <taxon>Microdochium</taxon>
    </lineage>
</organism>